<dbReference type="GO" id="GO:0005829">
    <property type="term" value="C:cytosol"/>
    <property type="evidence" value="ECO:0007669"/>
    <property type="project" value="TreeGrafter"/>
</dbReference>
<proteinExistence type="predicted"/>
<keyword evidence="3" id="KW-0804">Transcription</keyword>
<dbReference type="Gene3D" id="1.10.10.10">
    <property type="entry name" value="Winged helix-like DNA-binding domain superfamily/Winged helix DNA-binding domain"/>
    <property type="match status" value="2"/>
</dbReference>
<dbReference type="CDD" id="cd00090">
    <property type="entry name" value="HTH_ARSR"/>
    <property type="match status" value="1"/>
</dbReference>
<evidence type="ECO:0000256" key="1">
    <source>
        <dbReference type="ARBA" id="ARBA00023015"/>
    </source>
</evidence>
<dbReference type="InterPro" id="IPR019888">
    <property type="entry name" value="Tscrpt_reg_AsnC-like"/>
</dbReference>
<dbReference type="InterPro" id="IPR011991">
    <property type="entry name" value="ArsR-like_HTH"/>
</dbReference>
<protein>
    <submittedName>
        <fullName evidence="5">AsnC family transcriptional regulator</fullName>
    </submittedName>
</protein>
<evidence type="ECO:0000313" key="6">
    <source>
        <dbReference type="Proteomes" id="UP000331127"/>
    </source>
</evidence>
<accession>A0A5M3WHN9</accession>
<dbReference type="InterPro" id="IPR000485">
    <property type="entry name" value="AsnC-type_HTH_dom"/>
</dbReference>
<dbReference type="RefSeq" id="WP_155354089.1">
    <property type="nucleotide sequence ID" value="NZ_BAAAHL010000038.1"/>
</dbReference>
<dbReference type="Pfam" id="PF13404">
    <property type="entry name" value="HTH_AsnC-type"/>
    <property type="match status" value="2"/>
</dbReference>
<keyword evidence="1" id="KW-0805">Transcription regulation</keyword>
<keyword evidence="2" id="KW-0238">DNA-binding</keyword>
<dbReference type="EMBL" id="BLAE01000010">
    <property type="protein sequence ID" value="GES08494.1"/>
    <property type="molecule type" value="Genomic_DNA"/>
</dbReference>
<organism evidence="5 6">
    <name type="scientific">Acrocarpospora macrocephala</name>
    <dbReference type="NCBI Taxonomy" id="150177"/>
    <lineage>
        <taxon>Bacteria</taxon>
        <taxon>Bacillati</taxon>
        <taxon>Actinomycetota</taxon>
        <taxon>Actinomycetes</taxon>
        <taxon>Streptosporangiales</taxon>
        <taxon>Streptosporangiaceae</taxon>
        <taxon>Acrocarpospora</taxon>
    </lineage>
</organism>
<feature type="domain" description="HTH asnC-type" evidence="4">
    <location>
        <begin position="178"/>
        <end position="234"/>
    </location>
</feature>
<comment type="caution">
    <text evidence="5">The sequence shown here is derived from an EMBL/GenBank/DDBJ whole genome shotgun (WGS) entry which is preliminary data.</text>
</comment>
<dbReference type="SMART" id="SM00344">
    <property type="entry name" value="HTH_ASNC"/>
    <property type="match status" value="1"/>
</dbReference>
<gene>
    <name evidence="5" type="ORF">Amac_020900</name>
</gene>
<keyword evidence="6" id="KW-1185">Reference proteome</keyword>
<dbReference type="AlphaFoldDB" id="A0A5M3WHN9"/>
<name>A0A5M3WHN9_9ACTN</name>
<dbReference type="InterPro" id="IPR036390">
    <property type="entry name" value="WH_DNA-bd_sf"/>
</dbReference>
<sequence length="341" mass="36610">MASASFDELDIAIVDAVRSAPRANWRELASPLGVDPATVSRRWSRMESGGAAWVTAHLSGSATPACAMVEVDCAPGRSIDVAHVLADDTQAATVELASGGRDILMLAQAPTLDLLAEYLLTVVGHVPGVASVRSHVITRSTLEASRWREGALSLEQRRRLRSSDQRRAGTGDILHEADIGIVNALQIDGRMSFERLAEHVGIGPVSVRRRLSRLQDAGLVTFRCDISRQLSGRSVSAVYFGSMDIHDLRNAEERIRALPGVRASSFVAGPFNVIVDASLRSIAEVHDLELTMSQALPALHIQDRSVVLKTIKLLGRVLDAEGRSARSVPLVARKGSPCGVP</sequence>
<dbReference type="PANTHER" id="PTHR30154">
    <property type="entry name" value="LEUCINE-RESPONSIVE REGULATORY PROTEIN"/>
    <property type="match status" value="1"/>
</dbReference>
<evidence type="ECO:0000259" key="4">
    <source>
        <dbReference type="PROSITE" id="PS50956"/>
    </source>
</evidence>
<dbReference type="Proteomes" id="UP000331127">
    <property type="component" value="Unassembled WGS sequence"/>
</dbReference>
<reference evidence="5 6" key="1">
    <citation type="submission" date="2019-10" db="EMBL/GenBank/DDBJ databases">
        <title>Whole genome shotgun sequence of Acrocarpospora macrocephala NBRC 16266.</title>
        <authorList>
            <person name="Ichikawa N."/>
            <person name="Kimura A."/>
            <person name="Kitahashi Y."/>
            <person name="Komaki H."/>
            <person name="Oguchi A."/>
        </authorList>
    </citation>
    <scope>NUCLEOTIDE SEQUENCE [LARGE SCALE GENOMIC DNA]</scope>
    <source>
        <strain evidence="5 6">NBRC 16266</strain>
    </source>
</reference>
<dbReference type="Gene3D" id="3.30.70.920">
    <property type="match status" value="2"/>
</dbReference>
<dbReference type="SUPFAM" id="SSF54909">
    <property type="entry name" value="Dimeric alpha+beta barrel"/>
    <property type="match status" value="1"/>
</dbReference>
<dbReference type="GO" id="GO:0043565">
    <property type="term" value="F:sequence-specific DNA binding"/>
    <property type="evidence" value="ECO:0007669"/>
    <property type="project" value="InterPro"/>
</dbReference>
<dbReference type="PANTHER" id="PTHR30154:SF34">
    <property type="entry name" value="TRANSCRIPTIONAL REGULATOR AZLB"/>
    <property type="match status" value="1"/>
</dbReference>
<dbReference type="InterPro" id="IPR011008">
    <property type="entry name" value="Dimeric_a/b-barrel"/>
</dbReference>
<dbReference type="OrthoDB" id="4050641at2"/>
<evidence type="ECO:0000256" key="2">
    <source>
        <dbReference type="ARBA" id="ARBA00023125"/>
    </source>
</evidence>
<dbReference type="PRINTS" id="PR00033">
    <property type="entry name" value="HTHASNC"/>
</dbReference>
<dbReference type="PROSITE" id="PS50956">
    <property type="entry name" value="HTH_ASNC_2"/>
    <property type="match status" value="1"/>
</dbReference>
<dbReference type="InterPro" id="IPR036388">
    <property type="entry name" value="WH-like_DNA-bd_sf"/>
</dbReference>
<evidence type="ECO:0000256" key="3">
    <source>
        <dbReference type="ARBA" id="ARBA00023163"/>
    </source>
</evidence>
<dbReference type="SUPFAM" id="SSF46785">
    <property type="entry name" value="Winged helix' DNA-binding domain"/>
    <property type="match status" value="2"/>
</dbReference>
<evidence type="ECO:0000313" key="5">
    <source>
        <dbReference type="EMBL" id="GES08494.1"/>
    </source>
</evidence>
<dbReference type="GO" id="GO:0043200">
    <property type="term" value="P:response to amino acid"/>
    <property type="evidence" value="ECO:0007669"/>
    <property type="project" value="TreeGrafter"/>
</dbReference>